<gene>
    <name evidence="1" type="ORF">BJN34_18230</name>
</gene>
<proteinExistence type="predicted"/>
<name>A0A1U9UTB9_CUPNE</name>
<dbReference type="EMBL" id="CP017757">
    <property type="protein sequence ID" value="AQV95819.1"/>
    <property type="molecule type" value="Genomic_DNA"/>
</dbReference>
<reference evidence="2" key="1">
    <citation type="submission" date="2017-02" db="EMBL/GenBank/DDBJ databases">
        <title>Complete genome sequence of Cupriavidus necator strain NH9, a 3-chlorobenzoate degrader.</title>
        <authorList>
            <person name="Moriuchi R."/>
            <person name="Dohra H."/>
            <person name="Ogawa N."/>
        </authorList>
    </citation>
    <scope>NUCLEOTIDE SEQUENCE [LARGE SCALE GENOMIC DNA]</scope>
    <source>
        <strain evidence="2">NH9</strain>
    </source>
</reference>
<organism evidence="1 2">
    <name type="scientific">Cupriavidus necator</name>
    <name type="common">Alcaligenes eutrophus</name>
    <name type="synonym">Ralstonia eutropha</name>
    <dbReference type="NCBI Taxonomy" id="106590"/>
    <lineage>
        <taxon>Bacteria</taxon>
        <taxon>Pseudomonadati</taxon>
        <taxon>Pseudomonadota</taxon>
        <taxon>Betaproteobacteria</taxon>
        <taxon>Burkholderiales</taxon>
        <taxon>Burkholderiaceae</taxon>
        <taxon>Cupriavidus</taxon>
    </lineage>
</organism>
<evidence type="ECO:0000313" key="1">
    <source>
        <dbReference type="EMBL" id="AQV95819.1"/>
    </source>
</evidence>
<accession>A0A1U9UTB9</accession>
<dbReference type="Proteomes" id="UP000189627">
    <property type="component" value="Chromosome 1"/>
</dbReference>
<dbReference type="AlphaFoldDB" id="A0A1U9UTB9"/>
<evidence type="ECO:0000313" key="2">
    <source>
        <dbReference type="Proteomes" id="UP000189627"/>
    </source>
</evidence>
<sequence>MEGDGWLIFEVAFAANVDFGVHWRDHRVENPRLHACRSTATGAGRAGGNGTAEMILAEAEGVAIAIARPSSCVAEAPAIRMPAAT</sequence>
<dbReference type="KEGG" id="cuh:BJN34_18230"/>
<protein>
    <submittedName>
        <fullName evidence="1">Uncharacterized protein</fullName>
    </submittedName>
</protein>